<dbReference type="Gene3D" id="3.30.530.20">
    <property type="match status" value="1"/>
</dbReference>
<gene>
    <name evidence="1" type="ORF">GOQ09_25845</name>
</gene>
<evidence type="ECO:0000313" key="1">
    <source>
        <dbReference type="EMBL" id="QGW84788.1"/>
    </source>
</evidence>
<reference evidence="1 2" key="1">
    <citation type="submission" date="2019-12" db="EMBL/GenBank/DDBJ databases">
        <title>Hybrid Genome Assemblies of two High G+C Isolates from Undergraduate Microbiology Courses.</title>
        <authorList>
            <person name="Ne Ville C.J."/>
            <person name="Enright D."/>
            <person name="Hernandez I."/>
            <person name="Dodsworth J."/>
            <person name="Orwin P.M."/>
        </authorList>
    </citation>
    <scope>NUCLEOTIDE SEQUENCE [LARGE SCALE GENOMIC DNA]</scope>
    <source>
        <strain evidence="1 2">CSUSB</strain>
    </source>
</reference>
<protein>
    <recommendedName>
        <fullName evidence="3">Polyketide cyclase</fullName>
    </recommendedName>
</protein>
<evidence type="ECO:0000313" key="2">
    <source>
        <dbReference type="Proteomes" id="UP000425817"/>
    </source>
</evidence>
<name>A0A6I6HP41_VARPD</name>
<dbReference type="OrthoDB" id="9108284at2"/>
<dbReference type="InterPro" id="IPR023393">
    <property type="entry name" value="START-like_dom_sf"/>
</dbReference>
<evidence type="ECO:0008006" key="3">
    <source>
        <dbReference type="Google" id="ProtNLM"/>
    </source>
</evidence>
<dbReference type="RefSeq" id="WP_157616489.1">
    <property type="nucleotide sequence ID" value="NZ_CP046622.1"/>
</dbReference>
<accession>A0A6I6HP41</accession>
<dbReference type="Proteomes" id="UP000425817">
    <property type="component" value="Chromosome"/>
</dbReference>
<sequence>MAHQRFEFEMPAPSDVVFDAFHYHVWRARWDSLVSDARVVGGAPCPFVGAETENTGGGWLRGLSMRTRFVAFDRPHVAAASMVGRSFPFSRWAASMRHRDTHPDHSVLIYAYTIEAGPPALRWLMEPVVARIFARQTRRRFRRLRDFLAEHAAEVVEWQGAQHGNGAA</sequence>
<dbReference type="InterPro" id="IPR019587">
    <property type="entry name" value="Polyketide_cyclase/dehydratase"/>
</dbReference>
<dbReference type="AlphaFoldDB" id="A0A6I6HP41"/>
<dbReference type="SUPFAM" id="SSF55961">
    <property type="entry name" value="Bet v1-like"/>
    <property type="match status" value="1"/>
</dbReference>
<proteinExistence type="predicted"/>
<dbReference type="EMBL" id="CP046622">
    <property type="protein sequence ID" value="QGW84788.1"/>
    <property type="molecule type" value="Genomic_DNA"/>
</dbReference>
<organism evidence="1 2">
    <name type="scientific">Variovorax paradoxus</name>
    <dbReference type="NCBI Taxonomy" id="34073"/>
    <lineage>
        <taxon>Bacteria</taxon>
        <taxon>Pseudomonadati</taxon>
        <taxon>Pseudomonadota</taxon>
        <taxon>Betaproteobacteria</taxon>
        <taxon>Burkholderiales</taxon>
        <taxon>Comamonadaceae</taxon>
        <taxon>Variovorax</taxon>
    </lineage>
</organism>
<dbReference type="Pfam" id="PF10604">
    <property type="entry name" value="Polyketide_cyc2"/>
    <property type="match status" value="1"/>
</dbReference>